<protein>
    <recommendedName>
        <fullName evidence="1">SsuA/THI5-like domain-containing protein</fullName>
    </recommendedName>
</protein>
<dbReference type="EMBL" id="AJXZ01000085">
    <property type="protein sequence ID" value="EIM71602.1"/>
    <property type="molecule type" value="Genomic_DNA"/>
</dbReference>
<proteinExistence type="predicted"/>
<comment type="caution">
    <text evidence="2">The sequence shown here is derived from an EMBL/GenBank/DDBJ whole genome shotgun (WGS) entry which is preliminary data.</text>
</comment>
<dbReference type="AlphaFoldDB" id="I5BPV0"/>
<organism evidence="2 3">
    <name type="scientific">Nitratireductor aquibiodomus RA22</name>
    <dbReference type="NCBI Taxonomy" id="1189611"/>
    <lineage>
        <taxon>Bacteria</taxon>
        <taxon>Pseudomonadati</taxon>
        <taxon>Pseudomonadota</taxon>
        <taxon>Alphaproteobacteria</taxon>
        <taxon>Hyphomicrobiales</taxon>
        <taxon>Phyllobacteriaceae</taxon>
        <taxon>Nitratireductor</taxon>
    </lineage>
</organism>
<name>I5BPV0_9HYPH</name>
<feature type="non-terminal residue" evidence="2">
    <location>
        <position position="43"/>
    </location>
</feature>
<evidence type="ECO:0000313" key="3">
    <source>
        <dbReference type="Proteomes" id="UP000004622"/>
    </source>
</evidence>
<evidence type="ECO:0000313" key="2">
    <source>
        <dbReference type="EMBL" id="EIM71602.1"/>
    </source>
</evidence>
<sequence length="43" mass="4716">MTQAQFAGYYVAKDQGFYEEEDLNVEIKPGGPDIAPVQVLAGR</sequence>
<dbReference type="Pfam" id="PF09084">
    <property type="entry name" value="NMT1"/>
    <property type="match status" value="1"/>
</dbReference>
<dbReference type="Proteomes" id="UP000004622">
    <property type="component" value="Unassembled WGS sequence"/>
</dbReference>
<evidence type="ECO:0000259" key="1">
    <source>
        <dbReference type="Pfam" id="PF09084"/>
    </source>
</evidence>
<accession>I5BPV0</accession>
<dbReference type="InterPro" id="IPR015168">
    <property type="entry name" value="SsuA/THI5"/>
</dbReference>
<dbReference type="Gene3D" id="3.40.190.10">
    <property type="entry name" value="Periplasmic binding protein-like II"/>
    <property type="match status" value="1"/>
</dbReference>
<gene>
    <name evidence="2" type="ORF">A33O_23710</name>
</gene>
<reference evidence="2 3" key="1">
    <citation type="journal article" date="2012" name="J. Bacteriol.">
        <title>Genome Sequence of Nitratireductor aquibiodomus Strain RA22.</title>
        <authorList>
            <person name="Singh A."/>
            <person name="Jangir P.K."/>
            <person name="Kumari C."/>
            <person name="Sharma R."/>
        </authorList>
    </citation>
    <scope>NUCLEOTIDE SEQUENCE [LARGE SCALE GENOMIC DNA]</scope>
    <source>
        <strain evidence="2 3">RA22</strain>
    </source>
</reference>
<feature type="domain" description="SsuA/THI5-like" evidence="1">
    <location>
        <begin position="4"/>
        <end position="41"/>
    </location>
</feature>